<name>A0A3E2TB00_9FIRM</name>
<dbReference type="InterPro" id="IPR055592">
    <property type="entry name" value="DUF7168"/>
</dbReference>
<dbReference type="Pfam" id="PF23771">
    <property type="entry name" value="DUF7168"/>
    <property type="match status" value="1"/>
</dbReference>
<feature type="domain" description="DUF2786" evidence="2">
    <location>
        <begin position="4"/>
        <end position="39"/>
    </location>
</feature>
<feature type="compositionally biased region" description="Basic and acidic residues" evidence="1">
    <location>
        <begin position="209"/>
        <end position="229"/>
    </location>
</feature>
<dbReference type="EMBL" id="QVEQ01000003">
    <property type="protein sequence ID" value="RGB71852.1"/>
    <property type="molecule type" value="Genomic_DNA"/>
</dbReference>
<accession>A0A3E2TB00</accession>
<evidence type="ECO:0000256" key="1">
    <source>
        <dbReference type="SAM" id="MobiDB-lite"/>
    </source>
</evidence>
<dbReference type="Pfam" id="PF10979">
    <property type="entry name" value="DUF2786"/>
    <property type="match status" value="1"/>
</dbReference>
<reference evidence="4 5" key="1">
    <citation type="submission" date="2018-08" db="EMBL/GenBank/DDBJ databases">
        <title>A genome reference for cultivated species of the human gut microbiota.</title>
        <authorList>
            <person name="Zou Y."/>
            <person name="Xue W."/>
            <person name="Luo G."/>
        </authorList>
    </citation>
    <scope>NUCLEOTIDE SEQUENCE [LARGE SCALE GENOMIC DNA]</scope>
    <source>
        <strain evidence="4 5">AF36-11AT</strain>
    </source>
</reference>
<organism evidence="4 5">
    <name type="scientific">Faecalibacterium prausnitzii</name>
    <dbReference type="NCBI Taxonomy" id="853"/>
    <lineage>
        <taxon>Bacteria</taxon>
        <taxon>Bacillati</taxon>
        <taxon>Bacillota</taxon>
        <taxon>Clostridia</taxon>
        <taxon>Eubacteriales</taxon>
        <taxon>Oscillospiraceae</taxon>
        <taxon>Faecalibacterium</taxon>
    </lineage>
</organism>
<dbReference type="InterPro" id="IPR024498">
    <property type="entry name" value="DUF2786"/>
</dbReference>
<sequence>MDYKDKIRKLLALAKSPEPEEAKLALLKARKLMAEHKLTERDLDEHDTTVIQQEIDETFSKKANSLMAPLSSIIGENYCCAAYRCKRGAKTTVWRVGFIGLKDDFEICVKIFQYAVRCVKSEQKKLRKQHRDYYTPQEIAKICDSYGYGFARGVYEAFTRQNEENQEYGLVLKVPKEAKDELEKMGPPKEFKKTPQPKTVGELDAAWRGVEDGRKFDPSNKLKEKKQEA</sequence>
<evidence type="ECO:0000259" key="2">
    <source>
        <dbReference type="Pfam" id="PF10979"/>
    </source>
</evidence>
<evidence type="ECO:0000313" key="4">
    <source>
        <dbReference type="EMBL" id="RGB71852.1"/>
    </source>
</evidence>
<comment type="caution">
    <text evidence="4">The sequence shown here is derived from an EMBL/GenBank/DDBJ whole genome shotgun (WGS) entry which is preliminary data.</text>
</comment>
<feature type="region of interest" description="Disordered" evidence="1">
    <location>
        <begin position="180"/>
        <end position="229"/>
    </location>
</feature>
<feature type="domain" description="DUF7168" evidence="3">
    <location>
        <begin position="56"/>
        <end position="187"/>
    </location>
</feature>
<dbReference type="Proteomes" id="UP000261140">
    <property type="component" value="Unassembled WGS sequence"/>
</dbReference>
<proteinExistence type="predicted"/>
<evidence type="ECO:0000259" key="3">
    <source>
        <dbReference type="Pfam" id="PF23771"/>
    </source>
</evidence>
<gene>
    <name evidence="4" type="ORF">DWZ89_04945</name>
</gene>
<dbReference type="RefSeq" id="WP_117505068.1">
    <property type="nucleotide sequence ID" value="NZ_QVEQ01000003.1"/>
</dbReference>
<dbReference type="AlphaFoldDB" id="A0A3E2TB00"/>
<protein>
    <submittedName>
        <fullName evidence="4">DUF2786 domain-containing protein</fullName>
    </submittedName>
</protein>
<evidence type="ECO:0000313" key="5">
    <source>
        <dbReference type="Proteomes" id="UP000261140"/>
    </source>
</evidence>
<feature type="compositionally biased region" description="Basic and acidic residues" evidence="1">
    <location>
        <begin position="180"/>
        <end position="193"/>
    </location>
</feature>